<dbReference type="PROSITE" id="PS50110">
    <property type="entry name" value="RESPONSE_REGULATORY"/>
    <property type="match status" value="1"/>
</dbReference>
<evidence type="ECO:0000256" key="3">
    <source>
        <dbReference type="ARBA" id="ARBA00023015"/>
    </source>
</evidence>
<keyword evidence="4" id="KW-0238">DNA-binding</keyword>
<dbReference type="PROSITE" id="PS50035">
    <property type="entry name" value="PLD"/>
    <property type="match status" value="1"/>
</dbReference>
<sequence>MKHKRILIVDDEPRLVRLVKVNLLASGYEVGVAADGKTAIAMLEASSYDLLILDIMLPGSFNGFDVCRKIREFSDIPIIMLTGRAREQDRIRGFDVGADDYLTKPFSVEELLRRVRAVLRRTCQAGNVPKCPIYTTGDLVINTAQKRVFIKGKEAKLTATEYQVLYHLACNAGKVLTHEDLLTRVWGAEYRNELHYLRNYISSIRKKIEDDPGKPRYILGKHGIGYQLAIE</sequence>
<dbReference type="Gene3D" id="3.40.50.2300">
    <property type="match status" value="1"/>
</dbReference>
<evidence type="ECO:0000259" key="6">
    <source>
        <dbReference type="PROSITE" id="PS50035"/>
    </source>
</evidence>
<evidence type="ECO:0000256" key="4">
    <source>
        <dbReference type="ARBA" id="ARBA00023125"/>
    </source>
</evidence>
<dbReference type="GO" id="GO:0000156">
    <property type="term" value="F:phosphorelay response regulator activity"/>
    <property type="evidence" value="ECO:0007669"/>
    <property type="project" value="TreeGrafter"/>
</dbReference>
<dbReference type="InterPro" id="IPR039420">
    <property type="entry name" value="WalR-like"/>
</dbReference>
<dbReference type="InterPro" id="IPR001867">
    <property type="entry name" value="OmpR/PhoB-type_DNA-bd"/>
</dbReference>
<evidence type="ECO:0000256" key="5">
    <source>
        <dbReference type="ARBA" id="ARBA00023163"/>
    </source>
</evidence>
<dbReference type="EMBL" id="CAADRN010000102">
    <property type="protein sequence ID" value="VFU12852.1"/>
    <property type="molecule type" value="Genomic_DNA"/>
</dbReference>
<dbReference type="SMART" id="SM00862">
    <property type="entry name" value="Trans_reg_C"/>
    <property type="match status" value="1"/>
</dbReference>
<dbReference type="InterPro" id="IPR001789">
    <property type="entry name" value="Sig_transdc_resp-reg_receiver"/>
</dbReference>
<organism evidence="9">
    <name type="scientific">anaerobic digester metagenome</name>
    <dbReference type="NCBI Taxonomy" id="1263854"/>
    <lineage>
        <taxon>unclassified sequences</taxon>
        <taxon>metagenomes</taxon>
        <taxon>ecological metagenomes</taxon>
    </lineage>
</organism>
<evidence type="ECO:0000313" key="9">
    <source>
        <dbReference type="EMBL" id="VFU12852.1"/>
    </source>
</evidence>
<dbReference type="Gene3D" id="6.10.250.690">
    <property type="match status" value="1"/>
</dbReference>
<dbReference type="Pfam" id="PF00486">
    <property type="entry name" value="Trans_reg_C"/>
    <property type="match status" value="1"/>
</dbReference>
<dbReference type="GO" id="GO:0005829">
    <property type="term" value="C:cytosol"/>
    <property type="evidence" value="ECO:0007669"/>
    <property type="project" value="TreeGrafter"/>
</dbReference>
<evidence type="ECO:0000256" key="1">
    <source>
        <dbReference type="ARBA" id="ARBA00022553"/>
    </source>
</evidence>
<proteinExistence type="predicted"/>
<dbReference type="SUPFAM" id="SSF52172">
    <property type="entry name" value="CheY-like"/>
    <property type="match status" value="1"/>
</dbReference>
<dbReference type="Gene3D" id="1.10.10.10">
    <property type="entry name" value="Winged helix-like DNA-binding domain superfamily/Winged helix DNA-binding domain"/>
    <property type="match status" value="1"/>
</dbReference>
<evidence type="ECO:0000259" key="8">
    <source>
        <dbReference type="PROSITE" id="PS51755"/>
    </source>
</evidence>
<feature type="domain" description="PLD phosphodiesterase" evidence="6">
    <location>
        <begin position="1"/>
        <end position="27"/>
    </location>
</feature>
<dbReference type="PANTHER" id="PTHR48111">
    <property type="entry name" value="REGULATOR OF RPOS"/>
    <property type="match status" value="1"/>
</dbReference>
<dbReference type="PANTHER" id="PTHR48111:SF50">
    <property type="entry name" value="KDP OPERON TRANSCRIPTIONAL REGULATORY PROTEIN KDPE"/>
    <property type="match status" value="1"/>
</dbReference>
<reference evidence="9" key="1">
    <citation type="submission" date="2019-03" db="EMBL/GenBank/DDBJ databases">
        <authorList>
            <person name="Hao L."/>
        </authorList>
    </citation>
    <scope>NUCLEOTIDE SEQUENCE</scope>
</reference>
<name>A0A485LWT2_9ZZZZ</name>
<gene>
    <name evidence="9" type="primary">walR</name>
    <name evidence="9" type="ORF">SCFA_1900008</name>
</gene>
<keyword evidence="1" id="KW-0597">Phosphoprotein</keyword>
<dbReference type="CDD" id="cd17574">
    <property type="entry name" value="REC_OmpR"/>
    <property type="match status" value="1"/>
</dbReference>
<dbReference type="AlphaFoldDB" id="A0A485LWT2"/>
<dbReference type="InterPro" id="IPR011006">
    <property type="entry name" value="CheY-like_superfamily"/>
</dbReference>
<dbReference type="GO" id="GO:0000976">
    <property type="term" value="F:transcription cis-regulatory region binding"/>
    <property type="evidence" value="ECO:0007669"/>
    <property type="project" value="TreeGrafter"/>
</dbReference>
<keyword evidence="2" id="KW-0902">Two-component regulatory system</keyword>
<dbReference type="Pfam" id="PF00072">
    <property type="entry name" value="Response_reg"/>
    <property type="match status" value="1"/>
</dbReference>
<dbReference type="GO" id="GO:0003824">
    <property type="term" value="F:catalytic activity"/>
    <property type="evidence" value="ECO:0007669"/>
    <property type="project" value="InterPro"/>
</dbReference>
<feature type="domain" description="OmpR/PhoB-type" evidence="8">
    <location>
        <begin position="131"/>
        <end position="230"/>
    </location>
</feature>
<dbReference type="FunFam" id="3.40.50.2300:FF:000001">
    <property type="entry name" value="DNA-binding response regulator PhoB"/>
    <property type="match status" value="1"/>
</dbReference>
<dbReference type="GO" id="GO:0032993">
    <property type="term" value="C:protein-DNA complex"/>
    <property type="evidence" value="ECO:0007669"/>
    <property type="project" value="TreeGrafter"/>
</dbReference>
<dbReference type="CDD" id="cd00383">
    <property type="entry name" value="trans_reg_C"/>
    <property type="match status" value="1"/>
</dbReference>
<dbReference type="InterPro" id="IPR001736">
    <property type="entry name" value="PLipase_D/transphosphatidylase"/>
</dbReference>
<protein>
    <submittedName>
        <fullName evidence="9">Transcriptional regulatory protein WalR</fullName>
    </submittedName>
</protein>
<evidence type="ECO:0000259" key="7">
    <source>
        <dbReference type="PROSITE" id="PS50110"/>
    </source>
</evidence>
<dbReference type="SMART" id="SM00448">
    <property type="entry name" value="REC"/>
    <property type="match status" value="1"/>
</dbReference>
<accession>A0A485LWT2</accession>
<dbReference type="PROSITE" id="PS51755">
    <property type="entry name" value="OMPR_PHOB"/>
    <property type="match status" value="1"/>
</dbReference>
<feature type="domain" description="Response regulatory" evidence="7">
    <location>
        <begin position="5"/>
        <end position="119"/>
    </location>
</feature>
<dbReference type="InterPro" id="IPR036388">
    <property type="entry name" value="WH-like_DNA-bd_sf"/>
</dbReference>
<evidence type="ECO:0000256" key="2">
    <source>
        <dbReference type="ARBA" id="ARBA00023012"/>
    </source>
</evidence>
<dbReference type="GO" id="GO:0006355">
    <property type="term" value="P:regulation of DNA-templated transcription"/>
    <property type="evidence" value="ECO:0007669"/>
    <property type="project" value="InterPro"/>
</dbReference>
<keyword evidence="5" id="KW-0804">Transcription</keyword>
<keyword evidence="3" id="KW-0805">Transcription regulation</keyword>